<dbReference type="CDD" id="cd02440">
    <property type="entry name" value="AdoMet_MTases"/>
    <property type="match status" value="1"/>
</dbReference>
<dbReference type="GO" id="GO:0032259">
    <property type="term" value="P:methylation"/>
    <property type="evidence" value="ECO:0007669"/>
    <property type="project" value="UniProtKB-KW"/>
</dbReference>
<sequence length="217" mass="23616">MGAVEGSRICDLACGQGRVARYLADQGAHIIGIDLSEKLLTIARRQEENNPRGIEYVQADAQNLDEQVLGLFDGVVCFMALMDIPELAPTLHSVARILRPGGWFVFAILHPCFHTSQSGEMETPEGAVRTIGKYLVEGYWRSDIRPGPPGKVGSYHRTLSTYVNTLTDAGLQLVRLSEPGGTAASGDSLSLSRLNRPVWEQVPTVLVASCRKPKESV</sequence>
<dbReference type="OrthoDB" id="2575094at2"/>
<evidence type="ECO:0000259" key="1">
    <source>
        <dbReference type="Pfam" id="PF08241"/>
    </source>
</evidence>
<protein>
    <submittedName>
        <fullName evidence="2">Methyltransferase type 11</fullName>
    </submittedName>
</protein>
<organism evidence="2 3">
    <name type="scientific">Ktedonobacter racemifer DSM 44963</name>
    <dbReference type="NCBI Taxonomy" id="485913"/>
    <lineage>
        <taxon>Bacteria</taxon>
        <taxon>Bacillati</taxon>
        <taxon>Chloroflexota</taxon>
        <taxon>Ktedonobacteria</taxon>
        <taxon>Ktedonobacterales</taxon>
        <taxon>Ktedonobacteraceae</taxon>
        <taxon>Ktedonobacter</taxon>
    </lineage>
</organism>
<dbReference type="eggNOG" id="COG2227">
    <property type="taxonomic scope" value="Bacteria"/>
</dbReference>
<name>D6TCL1_KTERA</name>
<dbReference type="InParanoid" id="D6TCL1"/>
<dbReference type="EMBL" id="ADVG01000001">
    <property type="protein sequence ID" value="EFH88125.1"/>
    <property type="molecule type" value="Genomic_DNA"/>
</dbReference>
<dbReference type="GO" id="GO:0008757">
    <property type="term" value="F:S-adenosylmethionine-dependent methyltransferase activity"/>
    <property type="evidence" value="ECO:0007669"/>
    <property type="project" value="InterPro"/>
</dbReference>
<keyword evidence="2" id="KW-0808">Transferase</keyword>
<keyword evidence="2" id="KW-0489">Methyltransferase</keyword>
<evidence type="ECO:0000313" key="3">
    <source>
        <dbReference type="Proteomes" id="UP000004508"/>
    </source>
</evidence>
<dbReference type="PANTHER" id="PTHR43861:SF1">
    <property type="entry name" value="TRANS-ACONITATE 2-METHYLTRANSFERASE"/>
    <property type="match status" value="1"/>
</dbReference>
<feature type="domain" description="Methyltransferase type 11" evidence="1">
    <location>
        <begin position="11"/>
        <end position="106"/>
    </location>
</feature>
<dbReference type="AlphaFoldDB" id="D6TCL1"/>
<dbReference type="Gene3D" id="3.40.50.150">
    <property type="entry name" value="Vaccinia Virus protein VP39"/>
    <property type="match status" value="1"/>
</dbReference>
<dbReference type="RefSeq" id="WP_007903906.1">
    <property type="nucleotide sequence ID" value="NZ_ADVG01000001.1"/>
</dbReference>
<dbReference type="Proteomes" id="UP000004508">
    <property type="component" value="Unassembled WGS sequence"/>
</dbReference>
<comment type="caution">
    <text evidence="2">The sequence shown here is derived from an EMBL/GenBank/DDBJ whole genome shotgun (WGS) entry which is preliminary data.</text>
</comment>
<proteinExistence type="predicted"/>
<keyword evidence="3" id="KW-1185">Reference proteome</keyword>
<dbReference type="SUPFAM" id="SSF53335">
    <property type="entry name" value="S-adenosyl-L-methionine-dependent methyltransferases"/>
    <property type="match status" value="1"/>
</dbReference>
<evidence type="ECO:0000313" key="2">
    <source>
        <dbReference type="EMBL" id="EFH88125.1"/>
    </source>
</evidence>
<dbReference type="InterPro" id="IPR013216">
    <property type="entry name" value="Methyltransf_11"/>
</dbReference>
<dbReference type="InterPro" id="IPR029063">
    <property type="entry name" value="SAM-dependent_MTases_sf"/>
</dbReference>
<dbReference type="PANTHER" id="PTHR43861">
    <property type="entry name" value="TRANS-ACONITATE 2-METHYLTRANSFERASE-RELATED"/>
    <property type="match status" value="1"/>
</dbReference>
<dbReference type="Pfam" id="PF08241">
    <property type="entry name" value="Methyltransf_11"/>
    <property type="match status" value="1"/>
</dbReference>
<gene>
    <name evidence="2" type="ORF">Krac_9524</name>
</gene>
<dbReference type="STRING" id="485913.Krac_9524"/>
<reference evidence="2 3" key="1">
    <citation type="journal article" date="2011" name="Stand. Genomic Sci.">
        <title>Non-contiguous finished genome sequence and contextual data of the filamentous soil bacterium Ktedonobacter racemifer type strain (SOSP1-21).</title>
        <authorList>
            <person name="Chang Y.J."/>
            <person name="Land M."/>
            <person name="Hauser L."/>
            <person name="Chertkov O."/>
            <person name="Del Rio T.G."/>
            <person name="Nolan M."/>
            <person name="Copeland A."/>
            <person name="Tice H."/>
            <person name="Cheng J.F."/>
            <person name="Lucas S."/>
            <person name="Han C."/>
            <person name="Goodwin L."/>
            <person name="Pitluck S."/>
            <person name="Ivanova N."/>
            <person name="Ovchinikova G."/>
            <person name="Pati A."/>
            <person name="Chen A."/>
            <person name="Palaniappan K."/>
            <person name="Mavromatis K."/>
            <person name="Liolios K."/>
            <person name="Brettin T."/>
            <person name="Fiebig A."/>
            <person name="Rohde M."/>
            <person name="Abt B."/>
            <person name="Goker M."/>
            <person name="Detter J.C."/>
            <person name="Woyke T."/>
            <person name="Bristow J."/>
            <person name="Eisen J.A."/>
            <person name="Markowitz V."/>
            <person name="Hugenholtz P."/>
            <person name="Kyrpides N.C."/>
            <person name="Klenk H.P."/>
            <person name="Lapidus A."/>
        </authorList>
    </citation>
    <scope>NUCLEOTIDE SEQUENCE [LARGE SCALE GENOMIC DNA]</scope>
    <source>
        <strain evidence="3">DSM 44963</strain>
    </source>
</reference>
<accession>D6TCL1</accession>